<comment type="caution">
    <text evidence="9">The sequence shown here is derived from an EMBL/GenBank/DDBJ whole genome shotgun (WGS) entry which is preliminary data.</text>
</comment>
<reference evidence="9 10" key="1">
    <citation type="submission" date="2023-04" db="EMBL/GenBank/DDBJ databases">
        <title>Klugiella caeni sp. nov. isolated from the sludge of biochemical tank.</title>
        <authorList>
            <person name="Geng K."/>
        </authorList>
    </citation>
    <scope>NUCLEOTIDE SEQUENCE [LARGE SCALE GENOMIC DNA]</scope>
    <source>
        <strain evidence="9 10">YN-L-19</strain>
    </source>
</reference>
<feature type="transmembrane region" description="Helical" evidence="7">
    <location>
        <begin position="62"/>
        <end position="82"/>
    </location>
</feature>
<evidence type="ECO:0000256" key="3">
    <source>
        <dbReference type="ARBA" id="ARBA00022475"/>
    </source>
</evidence>
<dbReference type="InterPro" id="IPR036259">
    <property type="entry name" value="MFS_trans_sf"/>
</dbReference>
<feature type="transmembrane region" description="Helical" evidence="7">
    <location>
        <begin position="426"/>
        <end position="449"/>
    </location>
</feature>
<dbReference type="PROSITE" id="PS50850">
    <property type="entry name" value="MFS"/>
    <property type="match status" value="1"/>
</dbReference>
<dbReference type="InterPro" id="IPR011701">
    <property type="entry name" value="MFS"/>
</dbReference>
<feature type="transmembrane region" description="Helical" evidence="7">
    <location>
        <begin position="152"/>
        <end position="172"/>
    </location>
</feature>
<dbReference type="EMBL" id="JASATX010000001">
    <property type="protein sequence ID" value="MDI2097839.1"/>
    <property type="molecule type" value="Genomic_DNA"/>
</dbReference>
<feature type="transmembrane region" description="Helical" evidence="7">
    <location>
        <begin position="123"/>
        <end position="146"/>
    </location>
</feature>
<evidence type="ECO:0000256" key="6">
    <source>
        <dbReference type="ARBA" id="ARBA00023136"/>
    </source>
</evidence>
<dbReference type="InterPro" id="IPR020846">
    <property type="entry name" value="MFS_dom"/>
</dbReference>
<proteinExistence type="predicted"/>
<dbReference type="CDD" id="cd17321">
    <property type="entry name" value="MFS_MMR_MDR_like"/>
    <property type="match status" value="1"/>
</dbReference>
<evidence type="ECO:0000256" key="2">
    <source>
        <dbReference type="ARBA" id="ARBA00022448"/>
    </source>
</evidence>
<feature type="transmembrane region" description="Helical" evidence="7">
    <location>
        <begin position="353"/>
        <end position="374"/>
    </location>
</feature>
<feature type="transmembrane region" description="Helical" evidence="7">
    <location>
        <begin position="319"/>
        <end position="341"/>
    </location>
</feature>
<evidence type="ECO:0000259" key="8">
    <source>
        <dbReference type="PROSITE" id="PS50850"/>
    </source>
</evidence>
<dbReference type="SUPFAM" id="SSF103473">
    <property type="entry name" value="MFS general substrate transporter"/>
    <property type="match status" value="1"/>
</dbReference>
<dbReference type="GO" id="GO:0022857">
    <property type="term" value="F:transmembrane transporter activity"/>
    <property type="evidence" value="ECO:0007669"/>
    <property type="project" value="InterPro"/>
</dbReference>
<evidence type="ECO:0000313" key="9">
    <source>
        <dbReference type="EMBL" id="MDI2097839.1"/>
    </source>
</evidence>
<dbReference type="AlphaFoldDB" id="A0AAW6T3E1"/>
<organism evidence="9 10">
    <name type="scientific">Ruicaihuangia caeni</name>
    <dbReference type="NCBI Taxonomy" id="3042517"/>
    <lineage>
        <taxon>Bacteria</taxon>
        <taxon>Bacillati</taxon>
        <taxon>Actinomycetota</taxon>
        <taxon>Actinomycetes</taxon>
        <taxon>Micrococcales</taxon>
        <taxon>Microbacteriaceae</taxon>
        <taxon>Ruicaihuangia</taxon>
    </lineage>
</organism>
<sequence>MCIGSMISMFNTTLVNLLVPAIGGEFGVPAVGLEWVSAAYTLAYGALLMIGGAIGTAFGRRAAFLAGTAVFTAASVACALAPDLVVLLLGRALQGVGVALLLPQTLAILRAEFDDAAQRSRMVGLWAGVASLGLSAGPVLGGVILAAGSWRLGFVLSAALAIAAFILGARGVPPAAHGRPAAGVRVDWVGAAIGAVGLGGLVEGLLQLPLQGFASPLVLGAFAVGTASIALFLIRQRARSRHDRVVLIPPSLWQSPAVIAASVAGLAYFFMFFGTSYFYSIDLQEYRGHDPFTAGLLFLPMMLSTAAFGPIAGRLAARFGIAPVLITGLGLGAAGCALLAVQSEGSGPADLAWRLAVVGVASGLMSSSMSSLAVADADPADSSTAAALHNTFRQIGSTLGVAALGAIIGANVLARQPDAAIAQTMPGIGAAMAVTAAVLLAGMVTVFLLTTRNSNQSGASEA</sequence>
<evidence type="ECO:0000256" key="1">
    <source>
        <dbReference type="ARBA" id="ARBA00004651"/>
    </source>
</evidence>
<keyword evidence="4 7" id="KW-0812">Transmembrane</keyword>
<feature type="transmembrane region" description="Helical" evidence="7">
    <location>
        <begin position="184"/>
        <end position="202"/>
    </location>
</feature>
<dbReference type="PANTHER" id="PTHR42718:SF46">
    <property type="entry name" value="BLR6921 PROTEIN"/>
    <property type="match status" value="1"/>
</dbReference>
<keyword evidence="3" id="KW-1003">Cell membrane</keyword>
<dbReference type="RefSeq" id="WP_281488108.1">
    <property type="nucleotide sequence ID" value="NZ_JASATX010000001.1"/>
</dbReference>
<protein>
    <submittedName>
        <fullName evidence="9">MFS transporter</fullName>
    </submittedName>
</protein>
<keyword evidence="10" id="KW-1185">Reference proteome</keyword>
<evidence type="ECO:0000313" key="10">
    <source>
        <dbReference type="Proteomes" id="UP001321506"/>
    </source>
</evidence>
<dbReference type="Gene3D" id="1.20.1250.20">
    <property type="entry name" value="MFS general substrate transporter like domains"/>
    <property type="match status" value="1"/>
</dbReference>
<dbReference type="Gene3D" id="1.20.1720.10">
    <property type="entry name" value="Multidrug resistance protein D"/>
    <property type="match status" value="1"/>
</dbReference>
<dbReference type="GO" id="GO:0005886">
    <property type="term" value="C:plasma membrane"/>
    <property type="evidence" value="ECO:0007669"/>
    <property type="project" value="UniProtKB-SubCell"/>
</dbReference>
<keyword evidence="6 7" id="KW-0472">Membrane</keyword>
<feature type="transmembrane region" description="Helical" evidence="7">
    <location>
        <begin position="37"/>
        <end position="55"/>
    </location>
</feature>
<name>A0AAW6T3E1_9MICO</name>
<evidence type="ECO:0000256" key="7">
    <source>
        <dbReference type="SAM" id="Phobius"/>
    </source>
</evidence>
<dbReference type="PANTHER" id="PTHR42718">
    <property type="entry name" value="MAJOR FACILITATOR SUPERFAMILY MULTIDRUG TRANSPORTER MFSC"/>
    <property type="match status" value="1"/>
</dbReference>
<dbReference type="Proteomes" id="UP001321506">
    <property type="component" value="Unassembled WGS sequence"/>
</dbReference>
<feature type="domain" description="Major facilitator superfamily (MFS) profile" evidence="8">
    <location>
        <begin position="1"/>
        <end position="454"/>
    </location>
</feature>
<accession>A0AAW6T3E1</accession>
<keyword evidence="5 7" id="KW-1133">Transmembrane helix</keyword>
<dbReference type="Pfam" id="PF07690">
    <property type="entry name" value="MFS_1"/>
    <property type="match status" value="1"/>
</dbReference>
<keyword evidence="2" id="KW-0813">Transport</keyword>
<feature type="transmembrane region" description="Helical" evidence="7">
    <location>
        <begin position="214"/>
        <end position="234"/>
    </location>
</feature>
<feature type="transmembrane region" description="Helical" evidence="7">
    <location>
        <begin position="255"/>
        <end position="279"/>
    </location>
</feature>
<feature type="transmembrane region" description="Helical" evidence="7">
    <location>
        <begin position="395"/>
        <end position="414"/>
    </location>
</feature>
<evidence type="ECO:0000256" key="5">
    <source>
        <dbReference type="ARBA" id="ARBA00022989"/>
    </source>
</evidence>
<feature type="transmembrane region" description="Helical" evidence="7">
    <location>
        <begin position="291"/>
        <end position="312"/>
    </location>
</feature>
<evidence type="ECO:0000256" key="4">
    <source>
        <dbReference type="ARBA" id="ARBA00022692"/>
    </source>
</evidence>
<comment type="subcellular location">
    <subcellularLocation>
        <location evidence="1">Cell membrane</location>
        <topology evidence="1">Multi-pass membrane protein</topology>
    </subcellularLocation>
</comment>
<gene>
    <name evidence="9" type="ORF">QF206_02510</name>
</gene>